<evidence type="ECO:0000313" key="6">
    <source>
        <dbReference type="Proteomes" id="UP000469558"/>
    </source>
</evidence>
<protein>
    <submittedName>
        <fullName evidence="5">Oxidoreductase swnN</fullName>
    </submittedName>
</protein>
<gene>
    <name evidence="5" type="primary">swnN_1</name>
    <name evidence="5" type="ORF">LSUE1_G009858</name>
</gene>
<evidence type="ECO:0000256" key="2">
    <source>
        <dbReference type="ARBA" id="ARBA00022857"/>
    </source>
</evidence>
<comment type="caution">
    <text evidence="5">The sequence shown here is derived from an EMBL/GenBank/DDBJ whole genome shotgun (WGS) entry which is preliminary data.</text>
</comment>
<accession>A0A8T9BQ94</accession>
<evidence type="ECO:0000313" key="5">
    <source>
        <dbReference type="EMBL" id="TVY52519.1"/>
    </source>
</evidence>
<dbReference type="PANTHER" id="PTHR47706:SF4">
    <property type="entry name" value="NMRA-LIKE DOMAIN-CONTAINING PROTEIN"/>
    <property type="match status" value="1"/>
</dbReference>
<evidence type="ECO:0000256" key="1">
    <source>
        <dbReference type="ARBA" id="ARBA00005725"/>
    </source>
</evidence>
<dbReference type="InterPro" id="IPR051609">
    <property type="entry name" value="NmrA/Isoflavone_reductase-like"/>
</dbReference>
<keyword evidence="2" id="KW-0521">NADP</keyword>
<dbReference type="Gene3D" id="3.40.50.720">
    <property type="entry name" value="NAD(P)-binding Rossmann-like Domain"/>
    <property type="match status" value="1"/>
</dbReference>
<dbReference type="InterPro" id="IPR036291">
    <property type="entry name" value="NAD(P)-bd_dom_sf"/>
</dbReference>
<proteinExistence type="inferred from homology"/>
<comment type="similarity">
    <text evidence="1">Belongs to the NmrA-type oxidoreductase family. Isoflavone reductase subfamily.</text>
</comment>
<keyword evidence="6" id="KW-1185">Reference proteome</keyword>
<evidence type="ECO:0000259" key="4">
    <source>
        <dbReference type="Pfam" id="PF05368"/>
    </source>
</evidence>
<feature type="domain" description="NmrA-like" evidence="4">
    <location>
        <begin position="3"/>
        <end position="204"/>
    </location>
</feature>
<evidence type="ECO:0000256" key="3">
    <source>
        <dbReference type="ARBA" id="ARBA00023002"/>
    </source>
</evidence>
<feature type="non-terminal residue" evidence="5">
    <location>
        <position position="1"/>
    </location>
</feature>
<keyword evidence="3" id="KW-0560">Oxidoreductase</keyword>
<reference evidence="5 6" key="1">
    <citation type="submission" date="2018-05" db="EMBL/GenBank/DDBJ databases">
        <title>Genome sequencing and assembly of the regulated plant pathogen Lachnellula willkommii and related sister species for the development of diagnostic species identification markers.</title>
        <authorList>
            <person name="Giroux E."/>
            <person name="Bilodeau G."/>
        </authorList>
    </citation>
    <scope>NUCLEOTIDE SEQUENCE [LARGE SCALE GENOMIC DNA]</scope>
    <source>
        <strain evidence="5 6">CBS 268.59</strain>
    </source>
</reference>
<dbReference type="Proteomes" id="UP000469558">
    <property type="component" value="Unassembled WGS sequence"/>
</dbReference>
<dbReference type="Pfam" id="PF05368">
    <property type="entry name" value="NmrA"/>
    <property type="match status" value="1"/>
</dbReference>
<dbReference type="SUPFAM" id="SSF51735">
    <property type="entry name" value="NAD(P)-binding Rossmann-fold domains"/>
    <property type="match status" value="1"/>
</dbReference>
<name>A0A8T9BQ94_9HELO</name>
<sequence length="216" mass="23203">MVTVAVAGGTGHLGRTIVEALLATGKHDVKILSRTPNPTLSLTLGIPIIAVDYSDTPSLTKKLQELQIHTVISAMSNYDDAAGSHPKEVELIQAADASVATKRFVASRWSAPYSEKHIGQLSSVSNIGLARTALRSTTALEHTAFYSGFFLDYFGMPAVTSHMAPFTMVLDMAHNCAAVPGSGEREVVFTHTRDTARFVAASLELEKWESEMVVKG</sequence>
<dbReference type="EMBL" id="QGMK01003500">
    <property type="protein sequence ID" value="TVY52519.1"/>
    <property type="molecule type" value="Genomic_DNA"/>
</dbReference>
<dbReference type="AlphaFoldDB" id="A0A8T9BQ94"/>
<dbReference type="PANTHER" id="PTHR47706">
    <property type="entry name" value="NMRA-LIKE FAMILY PROTEIN"/>
    <property type="match status" value="1"/>
</dbReference>
<dbReference type="InterPro" id="IPR008030">
    <property type="entry name" value="NmrA-like"/>
</dbReference>
<dbReference type="OrthoDB" id="419598at2759"/>
<organism evidence="5 6">
    <name type="scientific">Lachnellula suecica</name>
    <dbReference type="NCBI Taxonomy" id="602035"/>
    <lineage>
        <taxon>Eukaryota</taxon>
        <taxon>Fungi</taxon>
        <taxon>Dikarya</taxon>
        <taxon>Ascomycota</taxon>
        <taxon>Pezizomycotina</taxon>
        <taxon>Leotiomycetes</taxon>
        <taxon>Helotiales</taxon>
        <taxon>Lachnaceae</taxon>
        <taxon>Lachnellula</taxon>
    </lineage>
</organism>
<dbReference type="GO" id="GO:0016491">
    <property type="term" value="F:oxidoreductase activity"/>
    <property type="evidence" value="ECO:0007669"/>
    <property type="project" value="UniProtKB-KW"/>
</dbReference>